<name>A0ABZ1C2I0_9BACT</name>
<feature type="domain" description="FecR protein" evidence="2">
    <location>
        <begin position="52"/>
        <end position="164"/>
    </location>
</feature>
<dbReference type="Proteomes" id="UP000738431">
    <property type="component" value="Chromosome"/>
</dbReference>
<dbReference type="EMBL" id="CP139781">
    <property type="protein sequence ID" value="WRQ85916.1"/>
    <property type="molecule type" value="Genomic_DNA"/>
</dbReference>
<feature type="compositionally biased region" description="Acidic residues" evidence="1">
    <location>
        <begin position="245"/>
        <end position="266"/>
    </location>
</feature>
<proteinExistence type="predicted"/>
<gene>
    <name evidence="3" type="ORF">K1X11_013970</name>
</gene>
<reference evidence="3 4" key="1">
    <citation type="submission" date="2023-12" db="EMBL/GenBank/DDBJ databases">
        <title>Description of an unclassified Opitutus bacterium of Verrucomicrobiota.</title>
        <authorList>
            <person name="Zhang D.-F."/>
        </authorList>
    </citation>
    <scope>NUCLEOTIDE SEQUENCE [LARGE SCALE GENOMIC DNA]</scope>
    <source>
        <strain evidence="3 4">WL0086</strain>
    </source>
</reference>
<evidence type="ECO:0000259" key="2">
    <source>
        <dbReference type="Pfam" id="PF04773"/>
    </source>
</evidence>
<organism evidence="3 4">
    <name type="scientific">Actomonas aquatica</name>
    <dbReference type="NCBI Taxonomy" id="2866162"/>
    <lineage>
        <taxon>Bacteria</taxon>
        <taxon>Pseudomonadati</taxon>
        <taxon>Verrucomicrobiota</taxon>
        <taxon>Opitutia</taxon>
        <taxon>Opitutales</taxon>
        <taxon>Opitutaceae</taxon>
        <taxon>Actomonas</taxon>
    </lineage>
</organism>
<accession>A0ABZ1C2I0</accession>
<protein>
    <submittedName>
        <fullName evidence="3">FecR domain-containing protein</fullName>
    </submittedName>
</protein>
<dbReference type="RefSeq" id="WP_221032733.1">
    <property type="nucleotide sequence ID" value="NZ_CP139781.1"/>
</dbReference>
<evidence type="ECO:0000313" key="3">
    <source>
        <dbReference type="EMBL" id="WRQ85916.1"/>
    </source>
</evidence>
<dbReference type="Pfam" id="PF04773">
    <property type="entry name" value="FecR"/>
    <property type="match status" value="1"/>
</dbReference>
<sequence length="288" mass="30001">MIGSGLSLSAQSQPNAGLFTVTDITGDVSWVDPTTGASAPIVLNETLPVGATIVTAADSSASIAFSTGSTVLVEADSAVKIASFTQAPFDPADLINDTIEPSVSHLELFVEKGGITNDVRSLRPGSVYTVNSPDGAVSVKGTVFFFQIDVATGNLILKVNEGLVVFIGTDGQYAEIPEGTKMEDAKNMQRQPMSTAERVEFRNALVRLSTARDAVTSNEGTIYTKSVEIATASDDSANTNVAGNTEDEGSSNDDSNDDDAGDDNNDVEPSTEVVIEIPTDNIVVSPST</sequence>
<feature type="compositionally biased region" description="Polar residues" evidence="1">
    <location>
        <begin position="234"/>
        <end position="243"/>
    </location>
</feature>
<feature type="region of interest" description="Disordered" evidence="1">
    <location>
        <begin position="234"/>
        <end position="288"/>
    </location>
</feature>
<dbReference type="InterPro" id="IPR006860">
    <property type="entry name" value="FecR"/>
</dbReference>
<keyword evidence="4" id="KW-1185">Reference proteome</keyword>
<evidence type="ECO:0000313" key="4">
    <source>
        <dbReference type="Proteomes" id="UP000738431"/>
    </source>
</evidence>
<evidence type="ECO:0000256" key="1">
    <source>
        <dbReference type="SAM" id="MobiDB-lite"/>
    </source>
</evidence>